<dbReference type="PROSITE" id="PS50405">
    <property type="entry name" value="GST_CTER"/>
    <property type="match status" value="1"/>
</dbReference>
<evidence type="ECO:0000313" key="7">
    <source>
        <dbReference type="EMBL" id="VDK32635.1"/>
    </source>
</evidence>
<organism evidence="9">
    <name type="scientific">Taenia asiatica</name>
    <name type="common">Asian tapeworm</name>
    <dbReference type="NCBI Taxonomy" id="60517"/>
    <lineage>
        <taxon>Eukaryota</taxon>
        <taxon>Metazoa</taxon>
        <taxon>Spiralia</taxon>
        <taxon>Lophotrochozoa</taxon>
        <taxon>Platyhelminthes</taxon>
        <taxon>Cestoda</taxon>
        <taxon>Eucestoda</taxon>
        <taxon>Cyclophyllidea</taxon>
        <taxon>Taeniidae</taxon>
        <taxon>Taenia</taxon>
    </lineage>
</organism>
<evidence type="ECO:0000313" key="9">
    <source>
        <dbReference type="WBParaSite" id="TASK_0000395601-mRNA-1"/>
    </source>
</evidence>
<evidence type="ECO:0000256" key="3">
    <source>
        <dbReference type="ARBA" id="ARBA00005861"/>
    </source>
</evidence>
<feature type="domain" description="GST N-terminal" evidence="5">
    <location>
        <begin position="21"/>
        <end position="103"/>
    </location>
</feature>
<comment type="function">
    <text evidence="1">GST isoenzymes appear to play a central role in the parasite detoxification system. Other functions are also suspected including a role in increasing the solubility of haematin in the parasite gut.</text>
</comment>
<dbReference type="Gene3D" id="3.40.30.10">
    <property type="entry name" value="Glutaredoxin"/>
    <property type="match status" value="1"/>
</dbReference>
<dbReference type="PANTHER" id="PTHR11571:SF150">
    <property type="entry name" value="GLUTATHIONE S-TRANSFERASE"/>
    <property type="match status" value="1"/>
</dbReference>
<dbReference type="PANTHER" id="PTHR11571">
    <property type="entry name" value="GLUTATHIONE S-TRANSFERASE"/>
    <property type="match status" value="1"/>
</dbReference>
<dbReference type="PROSITE" id="PS50404">
    <property type="entry name" value="GST_NTER"/>
    <property type="match status" value="1"/>
</dbReference>
<keyword evidence="8" id="KW-1185">Reference proteome</keyword>
<evidence type="ECO:0000256" key="1">
    <source>
        <dbReference type="ARBA" id="ARBA00002446"/>
    </source>
</evidence>
<name>A0A0R3W2C6_TAEAS</name>
<comment type="subunit">
    <text evidence="4">Homodimer.</text>
</comment>
<dbReference type="InterPro" id="IPR004046">
    <property type="entry name" value="GST_C"/>
</dbReference>
<dbReference type="SFLD" id="SFLDS00019">
    <property type="entry name" value="Glutathione_Transferase_(cytos"/>
    <property type="match status" value="1"/>
</dbReference>
<dbReference type="SUPFAM" id="SSF47616">
    <property type="entry name" value="GST C-terminal domain-like"/>
    <property type="match status" value="1"/>
</dbReference>
<dbReference type="WBParaSite" id="TASK_0000395601-mRNA-1">
    <property type="protein sequence ID" value="TASK_0000395601-mRNA-1"/>
    <property type="gene ID" value="TASK_0000395601"/>
</dbReference>
<sequence>MGNIPYDPRDYLLIFYHLSNRAPQFYHMTKCPHSGPIKLLMAHQNFKYIDEPIKTKEWQQRREEIITYRVPALRIQHRDGRLEWMTEAPAIMRCLGKQYNLLGRDDMEAYHCDRIIGKIMESGRILANFYKNRKFHDSDEHEQVEYKEKLFKNISVVLQHLDRMLQEAPGSYAASGVITIADFYLLDIVDFLLANKPECLTQFPYLQKWRKHLLDTDQPVAKFTASRSWTII</sequence>
<reference evidence="9" key="1">
    <citation type="submission" date="2017-02" db="UniProtKB">
        <authorList>
            <consortium name="WormBaseParasite"/>
        </authorList>
    </citation>
    <scope>IDENTIFICATION</scope>
</reference>
<dbReference type="InterPro" id="IPR036249">
    <property type="entry name" value="Thioredoxin-like_sf"/>
</dbReference>
<dbReference type="EMBL" id="UYRS01018321">
    <property type="protein sequence ID" value="VDK32635.1"/>
    <property type="molecule type" value="Genomic_DNA"/>
</dbReference>
<dbReference type="OrthoDB" id="414243at2759"/>
<comment type="function">
    <text evidence="2">Conjugation of reduced glutathione to a wide number of exogenous and endogenous hydrophobic electrophiles.</text>
</comment>
<dbReference type="InterPro" id="IPR040079">
    <property type="entry name" value="Glutathione_S-Trfase"/>
</dbReference>
<dbReference type="GO" id="GO:0004364">
    <property type="term" value="F:glutathione transferase activity"/>
    <property type="evidence" value="ECO:0007669"/>
    <property type="project" value="UniProtKB-EC"/>
</dbReference>
<feature type="domain" description="GST C-terminal" evidence="6">
    <location>
        <begin position="105"/>
        <end position="232"/>
    </location>
</feature>
<evidence type="ECO:0000259" key="5">
    <source>
        <dbReference type="PROSITE" id="PS50404"/>
    </source>
</evidence>
<dbReference type="Proteomes" id="UP000282613">
    <property type="component" value="Unassembled WGS sequence"/>
</dbReference>
<protein>
    <submittedName>
        <fullName evidence="9">Glutathione transferase</fullName>
    </submittedName>
</protein>
<evidence type="ECO:0000313" key="8">
    <source>
        <dbReference type="Proteomes" id="UP000282613"/>
    </source>
</evidence>
<dbReference type="GO" id="GO:0006749">
    <property type="term" value="P:glutathione metabolic process"/>
    <property type="evidence" value="ECO:0007669"/>
    <property type="project" value="TreeGrafter"/>
</dbReference>
<comment type="similarity">
    <text evidence="3">Belongs to the GST superfamily. Mu family.</text>
</comment>
<dbReference type="CDD" id="cd03192">
    <property type="entry name" value="GST_C_Sigma_like"/>
    <property type="match status" value="1"/>
</dbReference>
<dbReference type="STRING" id="60517.A0A0R3W2C6"/>
<dbReference type="Gene3D" id="1.20.1050.10">
    <property type="match status" value="1"/>
</dbReference>
<dbReference type="InterPro" id="IPR004045">
    <property type="entry name" value="Glutathione_S-Trfase_N"/>
</dbReference>
<evidence type="ECO:0000256" key="2">
    <source>
        <dbReference type="ARBA" id="ARBA00003701"/>
    </source>
</evidence>
<dbReference type="SUPFAM" id="SSF52833">
    <property type="entry name" value="Thioredoxin-like"/>
    <property type="match status" value="1"/>
</dbReference>
<accession>A0A0R3W2C6</accession>
<reference evidence="7 8" key="2">
    <citation type="submission" date="2018-11" db="EMBL/GenBank/DDBJ databases">
        <authorList>
            <consortium name="Pathogen Informatics"/>
        </authorList>
    </citation>
    <scope>NUCLEOTIDE SEQUENCE [LARGE SCALE GENOMIC DNA]</scope>
</reference>
<proteinExistence type="inferred from homology"/>
<dbReference type="InterPro" id="IPR050213">
    <property type="entry name" value="GST_superfamily"/>
</dbReference>
<dbReference type="InterPro" id="IPR010987">
    <property type="entry name" value="Glutathione-S-Trfase_C-like"/>
</dbReference>
<evidence type="ECO:0000259" key="6">
    <source>
        <dbReference type="PROSITE" id="PS50405"/>
    </source>
</evidence>
<dbReference type="Pfam" id="PF14497">
    <property type="entry name" value="GST_C_3"/>
    <property type="match status" value="1"/>
</dbReference>
<dbReference type="InterPro" id="IPR036282">
    <property type="entry name" value="Glutathione-S-Trfase_C_sf"/>
</dbReference>
<gene>
    <name evidence="7" type="ORF">TASK_LOCUS3957</name>
</gene>
<evidence type="ECO:0000256" key="4">
    <source>
        <dbReference type="ARBA" id="ARBA00011738"/>
    </source>
</evidence>
<dbReference type="AlphaFoldDB" id="A0A0R3W2C6"/>